<proteinExistence type="predicted"/>
<reference evidence="3" key="2">
    <citation type="submission" date="2016-10" db="EMBL/GenBank/DDBJ databases">
        <authorList>
            <person name="Wibberg D."/>
        </authorList>
    </citation>
    <scope>NUCLEOTIDE SEQUENCE [LARGE SCALE GENOMIC DNA]</scope>
</reference>
<dbReference type="Proteomes" id="UP000183063">
    <property type="component" value="Unassembled WGS sequence"/>
</dbReference>
<accession>A0A1H8H218</accession>
<dbReference type="AlphaFoldDB" id="A0A1H8H218"/>
<dbReference type="Proteomes" id="UP000198939">
    <property type="component" value="Unassembled WGS sequence"/>
</dbReference>
<gene>
    <name evidence="1" type="ORF">RTCCBAU85039_1528</name>
    <name evidence="2" type="ORF">SAMN05216228_100520</name>
</gene>
<sequence length="29" mass="3333">MAAIKMKSYTSPTRILLVLDWEDGSQTYN</sequence>
<dbReference type="EMBL" id="FOCV01000005">
    <property type="protein sequence ID" value="SEN50286.1"/>
    <property type="molecule type" value="Genomic_DNA"/>
</dbReference>
<name>A0A1H8H218_9HYPH</name>
<evidence type="ECO:0000313" key="1">
    <source>
        <dbReference type="EMBL" id="SEH63891.1"/>
    </source>
</evidence>
<dbReference type="EMBL" id="FNXB01000007">
    <property type="protein sequence ID" value="SEH63891.1"/>
    <property type="molecule type" value="Genomic_DNA"/>
</dbReference>
<evidence type="ECO:0000313" key="2">
    <source>
        <dbReference type="EMBL" id="SEN50286.1"/>
    </source>
</evidence>
<keyword evidence="4" id="KW-1185">Reference proteome</keyword>
<reference evidence="1" key="3">
    <citation type="submission" date="2016-10" db="EMBL/GenBank/DDBJ databases">
        <authorList>
            <person name="de Groot N.N."/>
        </authorList>
    </citation>
    <scope>NUCLEOTIDE SEQUENCE [LARGE SCALE GENOMIC DNA]</scope>
    <source>
        <strain evidence="1">CCBAU85039</strain>
    </source>
</reference>
<organism evidence="1 3">
    <name type="scientific">Rhizobium tibeticum</name>
    <dbReference type="NCBI Taxonomy" id="501024"/>
    <lineage>
        <taxon>Bacteria</taxon>
        <taxon>Pseudomonadati</taxon>
        <taxon>Pseudomonadota</taxon>
        <taxon>Alphaproteobacteria</taxon>
        <taxon>Hyphomicrobiales</taxon>
        <taxon>Rhizobiaceae</taxon>
        <taxon>Rhizobium/Agrobacterium group</taxon>
        <taxon>Rhizobium</taxon>
    </lineage>
</organism>
<protein>
    <submittedName>
        <fullName evidence="1">Uncharacterized protein</fullName>
    </submittedName>
</protein>
<evidence type="ECO:0000313" key="3">
    <source>
        <dbReference type="Proteomes" id="UP000183063"/>
    </source>
</evidence>
<reference evidence="2 4" key="1">
    <citation type="submission" date="2016-10" db="EMBL/GenBank/DDBJ databases">
        <authorList>
            <person name="Varghese N."/>
            <person name="Submissions S."/>
        </authorList>
    </citation>
    <scope>NUCLEOTIDE SEQUENCE [LARGE SCALE GENOMIC DNA]</scope>
    <source>
        <strain evidence="2 4">CGMCC 1.7071</strain>
    </source>
</reference>
<evidence type="ECO:0000313" key="4">
    <source>
        <dbReference type="Proteomes" id="UP000198939"/>
    </source>
</evidence>